<keyword evidence="3" id="KW-0731">Sigma factor</keyword>
<dbReference type="InterPro" id="IPR013325">
    <property type="entry name" value="RNA_pol_sigma_r2"/>
</dbReference>
<evidence type="ECO:0000259" key="5">
    <source>
        <dbReference type="Pfam" id="PF04542"/>
    </source>
</evidence>
<dbReference type="Gene3D" id="1.10.1740.10">
    <property type="match status" value="1"/>
</dbReference>
<keyword evidence="2" id="KW-0805">Transcription regulation</keyword>
<proteinExistence type="inferred from homology"/>
<dbReference type="InterPro" id="IPR039425">
    <property type="entry name" value="RNA_pol_sigma-70-like"/>
</dbReference>
<comment type="caution">
    <text evidence="7">The sequence shown here is derived from an EMBL/GenBank/DDBJ whole genome shotgun (WGS) entry which is preliminary data.</text>
</comment>
<dbReference type="SUPFAM" id="SSF88659">
    <property type="entry name" value="Sigma3 and sigma4 domains of RNA polymerase sigma factors"/>
    <property type="match status" value="1"/>
</dbReference>
<evidence type="ECO:0000259" key="6">
    <source>
        <dbReference type="Pfam" id="PF08281"/>
    </source>
</evidence>
<dbReference type="Proteomes" id="UP001549749">
    <property type="component" value="Unassembled WGS sequence"/>
</dbReference>
<keyword evidence="8" id="KW-1185">Reference proteome</keyword>
<evidence type="ECO:0000256" key="4">
    <source>
        <dbReference type="ARBA" id="ARBA00023163"/>
    </source>
</evidence>
<accession>A0ABV2T1I1</accession>
<dbReference type="InterPro" id="IPR013324">
    <property type="entry name" value="RNA_pol_sigma_r3/r4-like"/>
</dbReference>
<keyword evidence="4" id="KW-0804">Transcription</keyword>
<gene>
    <name evidence="7" type="ORF">ABR189_03880</name>
</gene>
<name>A0ABV2T1I1_9BACT</name>
<dbReference type="PANTHER" id="PTHR43133">
    <property type="entry name" value="RNA POLYMERASE ECF-TYPE SIGMA FACTO"/>
    <property type="match status" value="1"/>
</dbReference>
<dbReference type="InterPro" id="IPR013249">
    <property type="entry name" value="RNA_pol_sigma70_r4_t2"/>
</dbReference>
<dbReference type="InterPro" id="IPR014327">
    <property type="entry name" value="RNA_pol_sigma70_bacteroid"/>
</dbReference>
<dbReference type="Pfam" id="PF08281">
    <property type="entry name" value="Sigma70_r4_2"/>
    <property type="match status" value="1"/>
</dbReference>
<dbReference type="InterPro" id="IPR007627">
    <property type="entry name" value="RNA_pol_sigma70_r2"/>
</dbReference>
<protein>
    <submittedName>
        <fullName evidence="7">RNA polymerase sigma-70 factor</fullName>
    </submittedName>
</protein>
<dbReference type="RefSeq" id="WP_354659129.1">
    <property type="nucleotide sequence ID" value="NZ_JBEXAC010000001.1"/>
</dbReference>
<organism evidence="7 8">
    <name type="scientific">Chitinophaga defluvii</name>
    <dbReference type="NCBI Taxonomy" id="3163343"/>
    <lineage>
        <taxon>Bacteria</taxon>
        <taxon>Pseudomonadati</taxon>
        <taxon>Bacteroidota</taxon>
        <taxon>Chitinophagia</taxon>
        <taxon>Chitinophagales</taxon>
        <taxon>Chitinophagaceae</taxon>
        <taxon>Chitinophaga</taxon>
    </lineage>
</organism>
<dbReference type="InterPro" id="IPR014284">
    <property type="entry name" value="RNA_pol_sigma-70_dom"/>
</dbReference>
<evidence type="ECO:0000256" key="3">
    <source>
        <dbReference type="ARBA" id="ARBA00023082"/>
    </source>
</evidence>
<feature type="domain" description="RNA polymerase sigma factor 70 region 4 type 2" evidence="6">
    <location>
        <begin position="125"/>
        <end position="170"/>
    </location>
</feature>
<reference evidence="7 8" key="1">
    <citation type="submission" date="2024-06" db="EMBL/GenBank/DDBJ databases">
        <title>Chitinophaga defluvii sp. nov., isolated from municipal sewage.</title>
        <authorList>
            <person name="Zhang L."/>
        </authorList>
    </citation>
    <scope>NUCLEOTIDE SEQUENCE [LARGE SCALE GENOMIC DNA]</scope>
    <source>
        <strain evidence="7 8">H8</strain>
    </source>
</reference>
<dbReference type="EMBL" id="JBEXAC010000001">
    <property type="protein sequence ID" value="MET6996487.1"/>
    <property type="molecule type" value="Genomic_DNA"/>
</dbReference>
<evidence type="ECO:0000313" key="8">
    <source>
        <dbReference type="Proteomes" id="UP001549749"/>
    </source>
</evidence>
<dbReference type="Gene3D" id="1.10.10.10">
    <property type="entry name" value="Winged helix-like DNA-binding domain superfamily/Winged helix DNA-binding domain"/>
    <property type="match status" value="1"/>
</dbReference>
<dbReference type="NCBIfam" id="TIGR02985">
    <property type="entry name" value="Sig70_bacteroi1"/>
    <property type="match status" value="1"/>
</dbReference>
<feature type="domain" description="RNA polymerase sigma-70 region 2" evidence="5">
    <location>
        <begin position="25"/>
        <end position="90"/>
    </location>
</feature>
<evidence type="ECO:0000256" key="2">
    <source>
        <dbReference type="ARBA" id="ARBA00023015"/>
    </source>
</evidence>
<evidence type="ECO:0000313" key="7">
    <source>
        <dbReference type="EMBL" id="MET6996487.1"/>
    </source>
</evidence>
<dbReference type="PANTHER" id="PTHR43133:SF46">
    <property type="entry name" value="RNA POLYMERASE SIGMA-70 FACTOR ECF SUBFAMILY"/>
    <property type="match status" value="1"/>
</dbReference>
<dbReference type="InterPro" id="IPR036388">
    <property type="entry name" value="WH-like_DNA-bd_sf"/>
</dbReference>
<dbReference type="Pfam" id="PF04542">
    <property type="entry name" value="Sigma70_r2"/>
    <property type="match status" value="1"/>
</dbReference>
<sequence length="197" mass="23115">MSYLSSEIEVLQRAGEGEKLAFQQIYEQYAGELYRYIYLFVRSKEDTEDILQNVFTNIWLKNDTLPDIISLRSYLFRASRNQVLNYLRNTKVKMRVHHQLATGEGRDMDDLNEQLLFKQYYAIAKDAIDKLPTRRKEVFKLNLEQGLDMHQIASQLGISSSAVKQHLYAASDFIRSYLQKHGEITVTLFIFLTLFDQ</sequence>
<evidence type="ECO:0000256" key="1">
    <source>
        <dbReference type="ARBA" id="ARBA00010641"/>
    </source>
</evidence>
<dbReference type="NCBIfam" id="TIGR02937">
    <property type="entry name" value="sigma70-ECF"/>
    <property type="match status" value="1"/>
</dbReference>
<comment type="similarity">
    <text evidence="1">Belongs to the sigma-70 factor family. ECF subfamily.</text>
</comment>
<dbReference type="SUPFAM" id="SSF88946">
    <property type="entry name" value="Sigma2 domain of RNA polymerase sigma factors"/>
    <property type="match status" value="1"/>
</dbReference>